<dbReference type="AlphaFoldDB" id="A0A645IE32"/>
<dbReference type="Gene3D" id="3.40.50.1820">
    <property type="entry name" value="alpha/beta hydrolase"/>
    <property type="match status" value="1"/>
</dbReference>
<organism evidence="2">
    <name type="scientific">bioreactor metagenome</name>
    <dbReference type="NCBI Taxonomy" id="1076179"/>
    <lineage>
        <taxon>unclassified sequences</taxon>
        <taxon>metagenomes</taxon>
        <taxon>ecological metagenomes</taxon>
    </lineage>
</organism>
<dbReference type="Pfam" id="PF00326">
    <property type="entry name" value="Peptidase_S9"/>
    <property type="match status" value="1"/>
</dbReference>
<dbReference type="InterPro" id="IPR029058">
    <property type="entry name" value="AB_hydrolase_fold"/>
</dbReference>
<dbReference type="GO" id="GO:0006508">
    <property type="term" value="P:proteolysis"/>
    <property type="evidence" value="ECO:0007669"/>
    <property type="project" value="InterPro"/>
</dbReference>
<protein>
    <recommendedName>
        <fullName evidence="1">Peptidase S9 prolyl oligopeptidase catalytic domain-containing protein</fullName>
    </recommendedName>
</protein>
<evidence type="ECO:0000313" key="2">
    <source>
        <dbReference type="EMBL" id="MPN48709.1"/>
    </source>
</evidence>
<dbReference type="EMBL" id="VSSQ01111281">
    <property type="protein sequence ID" value="MPN48709.1"/>
    <property type="molecule type" value="Genomic_DNA"/>
</dbReference>
<sequence length="127" mass="14263">MKPNALALGYPVITSGQHAHKESIKNLLGEEIDIFSQTVSLELQVNKRVPPAFIWHTWYDAAVPVENALLFAMALRKVDVPVALHIFTRGAHGLSLSNDQVYGPDNLNARSDTARWVDLFSDWQRQL</sequence>
<dbReference type="SUPFAM" id="SSF53474">
    <property type="entry name" value="alpha/beta-Hydrolases"/>
    <property type="match status" value="1"/>
</dbReference>
<reference evidence="2" key="1">
    <citation type="submission" date="2019-08" db="EMBL/GenBank/DDBJ databases">
        <authorList>
            <person name="Kucharzyk K."/>
            <person name="Murdoch R.W."/>
            <person name="Higgins S."/>
            <person name="Loffler F."/>
        </authorList>
    </citation>
    <scope>NUCLEOTIDE SEQUENCE</scope>
</reference>
<proteinExistence type="predicted"/>
<dbReference type="GO" id="GO:0008236">
    <property type="term" value="F:serine-type peptidase activity"/>
    <property type="evidence" value="ECO:0007669"/>
    <property type="project" value="InterPro"/>
</dbReference>
<gene>
    <name evidence="2" type="ORF">SDC9_196321</name>
</gene>
<evidence type="ECO:0000259" key="1">
    <source>
        <dbReference type="Pfam" id="PF00326"/>
    </source>
</evidence>
<dbReference type="InterPro" id="IPR001375">
    <property type="entry name" value="Peptidase_S9_cat"/>
</dbReference>
<comment type="caution">
    <text evidence="2">The sequence shown here is derived from an EMBL/GenBank/DDBJ whole genome shotgun (WGS) entry which is preliminary data.</text>
</comment>
<name>A0A645IE32_9ZZZZ</name>
<accession>A0A645IE32</accession>
<feature type="domain" description="Peptidase S9 prolyl oligopeptidase catalytic" evidence="1">
    <location>
        <begin position="46"/>
        <end position="101"/>
    </location>
</feature>